<dbReference type="HAMAP" id="MF_00539">
    <property type="entry name" value="Ribosomal_bL27"/>
    <property type="match status" value="1"/>
</dbReference>
<dbReference type="Pfam" id="PF01016">
    <property type="entry name" value="Ribosomal_L27"/>
    <property type="match status" value="1"/>
</dbReference>
<dbReference type="EMBL" id="CP013652">
    <property type="protein sequence ID" value="ALS23234.1"/>
    <property type="molecule type" value="Genomic_DNA"/>
</dbReference>
<reference evidence="7" key="1">
    <citation type="submission" date="2015-12" db="EMBL/GenBank/DDBJ databases">
        <title>Complete genome sequences of two moderately thermophilic Paenibacillus species.</title>
        <authorList>
            <person name="Butler R.III."/>
            <person name="Wang J."/>
            <person name="Stark B.C."/>
            <person name="Pombert J.-F."/>
        </authorList>
    </citation>
    <scope>NUCLEOTIDE SEQUENCE [LARGE SCALE GENOMIC DNA]</scope>
    <source>
        <strain evidence="7">32O-Y</strain>
    </source>
</reference>
<dbReference type="GO" id="GO:0022625">
    <property type="term" value="C:cytosolic large ribosomal subunit"/>
    <property type="evidence" value="ECO:0007669"/>
    <property type="project" value="TreeGrafter"/>
</dbReference>
<gene>
    <name evidence="5" type="primary">rpmA</name>
    <name evidence="6" type="ORF">IJ22_28610</name>
</gene>
<evidence type="ECO:0000313" key="7">
    <source>
        <dbReference type="Proteomes" id="UP000061660"/>
    </source>
</evidence>
<dbReference type="AlphaFoldDB" id="A0A0U2L108"/>
<evidence type="ECO:0000256" key="5">
    <source>
        <dbReference type="HAMAP-Rule" id="MF_00539"/>
    </source>
</evidence>
<proteinExistence type="inferred from homology"/>
<dbReference type="OrthoDB" id="9803474at2"/>
<keyword evidence="3 5" id="KW-0687">Ribonucleoprotein</keyword>
<accession>A0A0U2L108</accession>
<dbReference type="PROSITE" id="PS00831">
    <property type="entry name" value="RIBOSOMAL_L27"/>
    <property type="match status" value="1"/>
</dbReference>
<dbReference type="GO" id="GO:0006412">
    <property type="term" value="P:translation"/>
    <property type="evidence" value="ECO:0007669"/>
    <property type="project" value="UniProtKB-UniRule"/>
</dbReference>
<dbReference type="PRINTS" id="PR00063">
    <property type="entry name" value="RIBOSOMALL27"/>
</dbReference>
<dbReference type="PANTHER" id="PTHR15893">
    <property type="entry name" value="RIBOSOMAL PROTEIN L27"/>
    <property type="match status" value="1"/>
</dbReference>
<evidence type="ECO:0000256" key="4">
    <source>
        <dbReference type="ARBA" id="ARBA00035175"/>
    </source>
</evidence>
<sequence length="103" mass="11037">MLQLNLQLFASKKGVGSTKNGRDSIAKRLGVKRADGQKVTAGSILVRQRGTKIHPGNNVGIGSDDTLFAKVEGIVKFERYGRDRKKVSVYPVTTAPVAAAVEV</sequence>
<evidence type="ECO:0000256" key="2">
    <source>
        <dbReference type="ARBA" id="ARBA00022980"/>
    </source>
</evidence>
<reference evidence="6 7" key="2">
    <citation type="journal article" date="2016" name="Genome Announc.">
        <title>Complete Genome Sequences of Two Interactive Moderate Thermophiles, Paenibacillus napthalenovorans 32O-Y and Paenibacillus sp. 32O-W.</title>
        <authorList>
            <person name="Butler R.R.III."/>
            <person name="Wang J."/>
            <person name="Stark B.C."/>
            <person name="Pombert J.F."/>
        </authorList>
    </citation>
    <scope>NUCLEOTIDE SEQUENCE [LARGE SCALE GENOMIC DNA]</scope>
    <source>
        <strain evidence="6 7">32O-Y</strain>
    </source>
</reference>
<evidence type="ECO:0000256" key="1">
    <source>
        <dbReference type="ARBA" id="ARBA00010797"/>
    </source>
</evidence>
<dbReference type="Proteomes" id="UP000061660">
    <property type="component" value="Chromosome"/>
</dbReference>
<comment type="similarity">
    <text evidence="1 5">Belongs to the bacterial ribosomal protein bL27 family.</text>
</comment>
<organism evidence="6 7">
    <name type="scientific">Paenibacillus naphthalenovorans</name>
    <dbReference type="NCBI Taxonomy" id="162209"/>
    <lineage>
        <taxon>Bacteria</taxon>
        <taxon>Bacillati</taxon>
        <taxon>Bacillota</taxon>
        <taxon>Bacilli</taxon>
        <taxon>Bacillales</taxon>
        <taxon>Paenibacillaceae</taxon>
        <taxon>Paenibacillus</taxon>
    </lineage>
</organism>
<dbReference type="PANTHER" id="PTHR15893:SF0">
    <property type="entry name" value="LARGE RIBOSOMAL SUBUNIT PROTEIN BL27M"/>
    <property type="match status" value="1"/>
</dbReference>
<dbReference type="GO" id="GO:0003735">
    <property type="term" value="F:structural constituent of ribosome"/>
    <property type="evidence" value="ECO:0007669"/>
    <property type="project" value="InterPro"/>
</dbReference>
<dbReference type="NCBIfam" id="TIGR00062">
    <property type="entry name" value="L27"/>
    <property type="match status" value="1"/>
</dbReference>
<name>A0A0U2L108_9BACL</name>
<dbReference type="PATRIC" id="fig|162209.4.peg.3050"/>
<dbReference type="KEGG" id="pnp:IJ22_28610"/>
<dbReference type="FunFam" id="2.40.50.100:FF:000004">
    <property type="entry name" value="50S ribosomal protein L27"/>
    <property type="match status" value="1"/>
</dbReference>
<dbReference type="SUPFAM" id="SSF110324">
    <property type="entry name" value="Ribosomal L27 protein-like"/>
    <property type="match status" value="1"/>
</dbReference>
<evidence type="ECO:0000256" key="3">
    <source>
        <dbReference type="ARBA" id="ARBA00023274"/>
    </source>
</evidence>
<dbReference type="Gene3D" id="2.40.50.100">
    <property type="match status" value="1"/>
</dbReference>
<evidence type="ECO:0000313" key="6">
    <source>
        <dbReference type="EMBL" id="ALS23234.1"/>
    </source>
</evidence>
<dbReference type="InterPro" id="IPR001684">
    <property type="entry name" value="Ribosomal_bL27"/>
</dbReference>
<protein>
    <recommendedName>
        <fullName evidence="4 5">Large ribosomal subunit protein bL27</fullName>
    </recommendedName>
</protein>
<keyword evidence="2 5" id="KW-0689">Ribosomal protein</keyword>
<dbReference type="InterPro" id="IPR018261">
    <property type="entry name" value="Ribosomal_bL27_CS"/>
</dbReference>
<dbReference type="STRING" id="162209.IJ22_28610"/>
<keyword evidence="7" id="KW-1185">Reference proteome</keyword>
<dbReference type="RefSeq" id="WP_054819705.1">
    <property type="nucleotide sequence ID" value="NZ_BJCS01000007.1"/>
</dbReference>